<reference evidence="2" key="1">
    <citation type="journal article" date="2014" name="Front. Microbiol.">
        <title>High frequency of phylogenetically diverse reductive dehalogenase-homologous genes in deep subseafloor sedimentary metagenomes.</title>
        <authorList>
            <person name="Kawai M."/>
            <person name="Futagami T."/>
            <person name="Toyoda A."/>
            <person name="Takaki Y."/>
            <person name="Nishi S."/>
            <person name="Hori S."/>
            <person name="Arai W."/>
            <person name="Tsubouchi T."/>
            <person name="Morono Y."/>
            <person name="Uchiyama I."/>
            <person name="Ito T."/>
            <person name="Fujiyama A."/>
            <person name="Inagaki F."/>
            <person name="Takami H."/>
        </authorList>
    </citation>
    <scope>NUCLEOTIDE SEQUENCE</scope>
    <source>
        <strain evidence="2">Expedition CK06-06</strain>
    </source>
</reference>
<comment type="caution">
    <text evidence="2">The sequence shown here is derived from an EMBL/GenBank/DDBJ whole genome shotgun (WGS) entry which is preliminary data.</text>
</comment>
<evidence type="ECO:0000259" key="1">
    <source>
        <dbReference type="Pfam" id="PF01210"/>
    </source>
</evidence>
<dbReference type="InterPro" id="IPR036291">
    <property type="entry name" value="NAD(P)-bd_dom_sf"/>
</dbReference>
<feature type="non-terminal residue" evidence="2">
    <location>
        <position position="90"/>
    </location>
</feature>
<dbReference type="AlphaFoldDB" id="X1P270"/>
<dbReference type="SUPFAM" id="SSF51735">
    <property type="entry name" value="NAD(P)-binding Rossmann-fold domains"/>
    <property type="match status" value="1"/>
</dbReference>
<dbReference type="GO" id="GO:0046168">
    <property type="term" value="P:glycerol-3-phosphate catabolic process"/>
    <property type="evidence" value="ECO:0007669"/>
    <property type="project" value="InterPro"/>
</dbReference>
<dbReference type="InterPro" id="IPR011128">
    <property type="entry name" value="G3P_DH_NAD-dep_N"/>
</dbReference>
<dbReference type="EMBL" id="BARV01032657">
    <property type="protein sequence ID" value="GAI36531.1"/>
    <property type="molecule type" value="Genomic_DNA"/>
</dbReference>
<organism evidence="2">
    <name type="scientific">marine sediment metagenome</name>
    <dbReference type="NCBI Taxonomy" id="412755"/>
    <lineage>
        <taxon>unclassified sequences</taxon>
        <taxon>metagenomes</taxon>
        <taxon>ecological metagenomes</taxon>
    </lineage>
</organism>
<feature type="domain" description="Glycerol-3-phosphate dehydrogenase NAD-dependent N-terminal" evidence="1">
    <location>
        <begin position="3"/>
        <end position="88"/>
    </location>
</feature>
<name>X1P270_9ZZZZ</name>
<proteinExistence type="predicted"/>
<dbReference type="GO" id="GO:0016616">
    <property type="term" value="F:oxidoreductase activity, acting on the CH-OH group of donors, NAD or NADP as acceptor"/>
    <property type="evidence" value="ECO:0007669"/>
    <property type="project" value="InterPro"/>
</dbReference>
<dbReference type="Gene3D" id="3.40.50.720">
    <property type="entry name" value="NAD(P)-binding Rossmann-like Domain"/>
    <property type="match status" value="1"/>
</dbReference>
<gene>
    <name evidence="2" type="ORF">S06H3_51466</name>
</gene>
<dbReference type="GO" id="GO:0051287">
    <property type="term" value="F:NAD binding"/>
    <property type="evidence" value="ECO:0007669"/>
    <property type="project" value="InterPro"/>
</dbReference>
<sequence length="90" mass="9704">MPKIAIIGTTTWGKTLGVVLAHKGLQVRLWARTERETTELRSAGPNPALLPGITFPPQLSITSLLGEALADVKAVILAVPSQTMRHNIRL</sequence>
<evidence type="ECO:0000313" key="2">
    <source>
        <dbReference type="EMBL" id="GAI36531.1"/>
    </source>
</evidence>
<protein>
    <recommendedName>
        <fullName evidence="1">Glycerol-3-phosphate dehydrogenase NAD-dependent N-terminal domain-containing protein</fullName>
    </recommendedName>
</protein>
<dbReference type="Pfam" id="PF01210">
    <property type="entry name" value="NAD_Gly3P_dh_N"/>
    <property type="match status" value="1"/>
</dbReference>
<accession>X1P270</accession>